<gene>
    <name evidence="6" type="ORF">BTN92_13785</name>
    <name evidence="5" type="ORF">EM151A_1094</name>
</gene>
<dbReference type="GO" id="GO:0016052">
    <property type="term" value="P:carbohydrate catabolic process"/>
    <property type="evidence" value="ECO:0007669"/>
    <property type="project" value="TreeGrafter"/>
</dbReference>
<dbReference type="InterPro" id="IPR002053">
    <property type="entry name" value="Glyco_hydro_25"/>
</dbReference>
<organism evidence="6 7">
    <name type="scientific">Enterococcus mundtii</name>
    <dbReference type="NCBI Taxonomy" id="53346"/>
    <lineage>
        <taxon>Bacteria</taxon>
        <taxon>Bacillati</taxon>
        <taxon>Bacillota</taxon>
        <taxon>Bacilli</taxon>
        <taxon>Lactobacillales</taxon>
        <taxon>Enterococcaceae</taxon>
        <taxon>Enterococcus</taxon>
    </lineage>
</organism>
<protein>
    <recommendedName>
        <fullName evidence="4">Lysozyme</fullName>
        <ecNumber evidence="4">3.2.1.17</ecNumber>
    </recommendedName>
</protein>
<dbReference type="EC" id="3.2.1.17" evidence="4"/>
<dbReference type="RefSeq" id="WP_023520326.1">
    <property type="nucleotide sequence ID" value="NZ_AP019810.1"/>
</dbReference>
<dbReference type="GO" id="GO:0003796">
    <property type="term" value="F:lysozyme activity"/>
    <property type="evidence" value="ECO:0007669"/>
    <property type="project" value="UniProtKB-EC"/>
</dbReference>
<dbReference type="GO" id="GO:0016998">
    <property type="term" value="P:cell wall macromolecule catabolic process"/>
    <property type="evidence" value="ECO:0007669"/>
    <property type="project" value="InterPro"/>
</dbReference>
<dbReference type="AlphaFoldDB" id="A0A1V2UCX9"/>
<dbReference type="EMBL" id="AP019810">
    <property type="protein sequence ID" value="BBM14330.1"/>
    <property type="molecule type" value="Genomic_DNA"/>
</dbReference>
<dbReference type="SMART" id="SM00641">
    <property type="entry name" value="Glyco_25"/>
    <property type="match status" value="1"/>
</dbReference>
<evidence type="ECO:0000256" key="4">
    <source>
        <dbReference type="RuleBase" id="RU361176"/>
    </source>
</evidence>
<dbReference type="Proteomes" id="UP000509460">
    <property type="component" value="Chromosome"/>
</dbReference>
<dbReference type="Gene3D" id="3.20.20.80">
    <property type="entry name" value="Glycosidases"/>
    <property type="match status" value="1"/>
</dbReference>
<evidence type="ECO:0000313" key="8">
    <source>
        <dbReference type="Proteomes" id="UP000509460"/>
    </source>
</evidence>
<sequence>MRTMVKWVGVICFTLLVYVGGTAQATSIPIKPTITEKNQHVLGSSNQFSESFTRSLTDDSGISAAEPGRPAKDFIDISSNNGKISSEEFQTMKTYGIKGVVIKLTEGDSYKNPLAPEQIASAVAAGLKVSVYHYAWFNEEADTKGEAQFLLDYMKELNLSSSTVVVNDSENPKMNVDKVTDNALVFQKAIQQGGYQNVAHYSSASWFTENKLDMTRLGKENCWVAQWPYDPSDKNPLHTDTAAWQWASDLYFPEFPSRHFDVSSDYLKKFTS</sequence>
<dbReference type="PROSITE" id="PS51904">
    <property type="entry name" value="GLYCOSYL_HYDROL_F25_2"/>
    <property type="match status" value="1"/>
</dbReference>
<dbReference type="STRING" id="53346.A5802_002167"/>
<proteinExistence type="inferred from homology"/>
<comment type="catalytic activity">
    <reaction evidence="4">
        <text>Hydrolysis of (1-&gt;4)-beta-linkages between N-acetylmuramic acid and N-acetyl-D-glucosamine residues in a peptidoglycan and between N-acetyl-D-glucosamine residues in chitodextrins.</text>
        <dbReference type="EC" id="3.2.1.17"/>
    </reaction>
</comment>
<evidence type="ECO:0000313" key="5">
    <source>
        <dbReference type="EMBL" id="BBM14330.1"/>
    </source>
</evidence>
<dbReference type="GO" id="GO:0009253">
    <property type="term" value="P:peptidoglycan catabolic process"/>
    <property type="evidence" value="ECO:0007669"/>
    <property type="project" value="InterPro"/>
</dbReference>
<evidence type="ECO:0000313" key="6">
    <source>
        <dbReference type="EMBL" id="ONN41135.1"/>
    </source>
</evidence>
<evidence type="ECO:0000256" key="2">
    <source>
        <dbReference type="ARBA" id="ARBA00022801"/>
    </source>
</evidence>
<reference evidence="5 8" key="2">
    <citation type="submission" date="2019-07" db="EMBL/GenBank/DDBJ databases">
        <title>antibiotic susceptibility of plant-derived lactic acid bacteria.</title>
        <authorList>
            <person name="Sugiyama M."/>
            <person name="Noda M."/>
        </authorList>
    </citation>
    <scope>NUCLEOTIDE SEQUENCE [LARGE SCALE GENOMIC DNA]</scope>
    <source>
        <strain evidence="5 8">15-1A</strain>
    </source>
</reference>
<dbReference type="PANTHER" id="PTHR34135:SF2">
    <property type="entry name" value="LYSOZYME"/>
    <property type="match status" value="1"/>
</dbReference>
<evidence type="ECO:0000256" key="3">
    <source>
        <dbReference type="ARBA" id="ARBA00023295"/>
    </source>
</evidence>
<dbReference type="InterPro" id="IPR017853">
    <property type="entry name" value="GH"/>
</dbReference>
<accession>A0A1V2UCX9</accession>
<comment type="similarity">
    <text evidence="1 4">Belongs to the glycosyl hydrolase 25 family.</text>
</comment>
<dbReference type="PROSITE" id="PS00953">
    <property type="entry name" value="GLYCOSYL_HYDROL_F25_1"/>
    <property type="match status" value="1"/>
</dbReference>
<dbReference type="InterPro" id="IPR018077">
    <property type="entry name" value="Glyco_hydro_fam25_subgr"/>
</dbReference>
<dbReference type="Pfam" id="PF01183">
    <property type="entry name" value="Glyco_hydro_25"/>
    <property type="match status" value="1"/>
</dbReference>
<dbReference type="EMBL" id="MSTR01000016">
    <property type="protein sequence ID" value="ONN41135.1"/>
    <property type="molecule type" value="Genomic_DNA"/>
</dbReference>
<reference evidence="6 7" key="1">
    <citation type="submission" date="2016-12" db="EMBL/GenBank/DDBJ databases">
        <authorList>
            <person name="Song W.-J."/>
            <person name="Kurnit D.M."/>
        </authorList>
    </citation>
    <scope>NUCLEOTIDE SEQUENCE [LARGE SCALE GENOMIC DNA]</scope>
    <source>
        <strain evidence="6 7">CGB1038-1_S1</strain>
    </source>
</reference>
<dbReference type="InterPro" id="IPR008270">
    <property type="entry name" value="Glyco_hydro_25_AS"/>
</dbReference>
<keyword evidence="2 4" id="KW-0378">Hydrolase</keyword>
<keyword evidence="3 4" id="KW-0326">Glycosidase</keyword>
<dbReference type="PANTHER" id="PTHR34135">
    <property type="entry name" value="LYSOZYME"/>
    <property type="match status" value="1"/>
</dbReference>
<dbReference type="OrthoDB" id="2173042at2"/>
<dbReference type="Proteomes" id="UP000189299">
    <property type="component" value="Unassembled WGS sequence"/>
</dbReference>
<evidence type="ECO:0000256" key="1">
    <source>
        <dbReference type="ARBA" id="ARBA00010646"/>
    </source>
</evidence>
<dbReference type="SUPFAM" id="SSF51445">
    <property type="entry name" value="(Trans)glycosidases"/>
    <property type="match status" value="1"/>
</dbReference>
<evidence type="ECO:0000313" key="7">
    <source>
        <dbReference type="Proteomes" id="UP000189299"/>
    </source>
</evidence>
<name>A0A1V2UCX9_ENTMU</name>